<geneLocation type="plasmid" evidence="11">
    <name>pr1cp1</name>
</geneLocation>
<feature type="transmembrane region" description="Helical" evidence="9">
    <location>
        <begin position="64"/>
        <end position="89"/>
    </location>
</feature>
<feature type="transmembrane region" description="Helical" evidence="9">
    <location>
        <begin position="150"/>
        <end position="170"/>
    </location>
</feature>
<evidence type="ECO:0000313" key="10">
    <source>
        <dbReference type="EMBL" id="ANS31938.1"/>
    </source>
</evidence>
<evidence type="ECO:0000256" key="7">
    <source>
        <dbReference type="PIRNR" id="PIRNR002744"/>
    </source>
</evidence>
<evidence type="ECO:0000256" key="8">
    <source>
        <dbReference type="SAM" id="MobiDB-lite"/>
    </source>
</evidence>
<dbReference type="PIRSF" id="PIRSF002744">
    <property type="entry name" value="Pur-cyt_permease"/>
    <property type="match status" value="1"/>
</dbReference>
<feature type="transmembrane region" description="Helical" evidence="9">
    <location>
        <begin position="301"/>
        <end position="322"/>
    </location>
</feature>
<feature type="transmembrane region" description="Helical" evidence="9">
    <location>
        <begin position="216"/>
        <end position="236"/>
    </location>
</feature>
<keyword evidence="3 7" id="KW-0813">Transport</keyword>
<feature type="region of interest" description="Disordered" evidence="8">
    <location>
        <begin position="483"/>
        <end position="513"/>
    </location>
</feature>
<feature type="transmembrane region" description="Helical" evidence="9">
    <location>
        <begin position="425"/>
        <end position="441"/>
    </location>
</feature>
<evidence type="ECO:0000313" key="11">
    <source>
        <dbReference type="Proteomes" id="UP000186108"/>
    </source>
</evidence>
<feature type="transmembrane region" description="Helical" evidence="9">
    <location>
        <begin position="37"/>
        <end position="58"/>
    </location>
</feature>
<dbReference type="PANTHER" id="PTHR31806">
    <property type="entry name" value="PURINE-CYTOSINE PERMEASE FCY2-RELATED"/>
    <property type="match status" value="1"/>
</dbReference>
<evidence type="ECO:0000256" key="5">
    <source>
        <dbReference type="ARBA" id="ARBA00022989"/>
    </source>
</evidence>
<keyword evidence="5 9" id="KW-1133">Transmembrane helix</keyword>
<name>A0A1B1KH80_RHOOP</name>
<dbReference type="GO" id="GO:0022857">
    <property type="term" value="F:transmembrane transporter activity"/>
    <property type="evidence" value="ECO:0007669"/>
    <property type="project" value="InterPro"/>
</dbReference>
<keyword evidence="10" id="KW-0614">Plasmid</keyword>
<dbReference type="GO" id="GO:0005886">
    <property type="term" value="C:plasma membrane"/>
    <property type="evidence" value="ECO:0007669"/>
    <property type="project" value="TreeGrafter"/>
</dbReference>
<keyword evidence="6 7" id="KW-0472">Membrane</keyword>
<feature type="transmembrane region" description="Helical" evidence="9">
    <location>
        <begin position="110"/>
        <end position="130"/>
    </location>
</feature>
<dbReference type="PANTHER" id="PTHR31806:SF1">
    <property type="entry name" value="PURINE-CYTOSINE PERMEASE FCY2-RELATED"/>
    <property type="match status" value="1"/>
</dbReference>
<reference evidence="10 11" key="1">
    <citation type="submission" date="2014-07" db="EMBL/GenBank/DDBJ databases">
        <authorList>
            <person name="Zhang J.E."/>
            <person name="Yang H."/>
            <person name="Guo J."/>
            <person name="Deng Z."/>
            <person name="Luo H."/>
            <person name="Luo M."/>
            <person name="Zhao B."/>
        </authorList>
    </citation>
    <scope>NUCLEOTIDE SEQUENCE [LARGE SCALE GENOMIC DNA]</scope>
    <source>
        <strain evidence="10 11">1CP</strain>
        <plasmid evidence="11">Plasmid pr1cp1</plasmid>
    </source>
</reference>
<feature type="transmembrane region" description="Helical" evidence="9">
    <location>
        <begin position="368"/>
        <end position="388"/>
    </location>
</feature>
<comment type="subcellular location">
    <subcellularLocation>
        <location evidence="1">Membrane</location>
        <topology evidence="1">Multi-pass membrane protein</topology>
    </subcellularLocation>
</comment>
<keyword evidence="4 9" id="KW-0812">Transmembrane</keyword>
<feature type="transmembrane region" description="Helical" evidence="9">
    <location>
        <begin position="177"/>
        <end position="196"/>
    </location>
</feature>
<protein>
    <submittedName>
        <fullName evidence="10">NCS1 family transporter</fullName>
    </submittedName>
</protein>
<proteinExistence type="inferred from homology"/>
<dbReference type="Gene3D" id="1.10.4160.10">
    <property type="entry name" value="Hydantoin permease"/>
    <property type="match status" value="1"/>
</dbReference>
<dbReference type="PATRIC" id="fig|37919.13.peg.7726"/>
<dbReference type="Proteomes" id="UP000186108">
    <property type="component" value="Plasmid pR1CP1"/>
</dbReference>
<accession>A0A1B1KH80</accession>
<evidence type="ECO:0000256" key="6">
    <source>
        <dbReference type="ARBA" id="ARBA00023136"/>
    </source>
</evidence>
<dbReference type="Pfam" id="PF02133">
    <property type="entry name" value="Transp_cyt_pur"/>
    <property type="match status" value="1"/>
</dbReference>
<feature type="transmembrane region" description="Helical" evidence="9">
    <location>
        <begin position="447"/>
        <end position="468"/>
    </location>
</feature>
<dbReference type="InterPro" id="IPR026030">
    <property type="entry name" value="Pur-cyt_permease_Fcy2/21/22"/>
</dbReference>
<evidence type="ECO:0000256" key="4">
    <source>
        <dbReference type="ARBA" id="ARBA00022692"/>
    </source>
</evidence>
<dbReference type="AlphaFoldDB" id="A0A1B1KH80"/>
<organism evidence="10 11">
    <name type="scientific">Rhodococcus opacus</name>
    <name type="common">Nocardia opaca</name>
    <dbReference type="NCBI Taxonomy" id="37919"/>
    <lineage>
        <taxon>Bacteria</taxon>
        <taxon>Bacillati</taxon>
        <taxon>Actinomycetota</taxon>
        <taxon>Actinomycetes</taxon>
        <taxon>Mycobacteriales</taxon>
        <taxon>Nocardiaceae</taxon>
        <taxon>Rhodococcus</taxon>
    </lineage>
</organism>
<evidence type="ECO:0000256" key="9">
    <source>
        <dbReference type="SAM" id="Phobius"/>
    </source>
</evidence>
<feature type="transmembrane region" description="Helical" evidence="9">
    <location>
        <begin position="343"/>
        <end position="362"/>
    </location>
</feature>
<evidence type="ECO:0000256" key="1">
    <source>
        <dbReference type="ARBA" id="ARBA00004141"/>
    </source>
</evidence>
<feature type="transmembrane region" description="Helical" evidence="9">
    <location>
        <begin position="256"/>
        <end position="281"/>
    </location>
</feature>
<evidence type="ECO:0000256" key="3">
    <source>
        <dbReference type="ARBA" id="ARBA00022448"/>
    </source>
</evidence>
<evidence type="ECO:0000256" key="2">
    <source>
        <dbReference type="ARBA" id="ARBA00008974"/>
    </source>
</evidence>
<comment type="similarity">
    <text evidence="2 7">Belongs to the purine-cytosine permease (2.A.39) family.</text>
</comment>
<sequence>MEGKPFKPAIRDRLLKVEQHGIDYIPEDERRSRPSNLFVLLLGGSMTFGLFIIGWYPIAFGLSWWSAATAIMSGSAVGAVFLGLSGLMAPHSGTNNPVSSGAYFGVAGRLIGSILEGTASLAFAAISIWTGGDALASALIRFFGIEDNGFVRLTAYGVLAAIVTVISVYGHNLMMKSLKFIMPTAGLCMIVGLFVYNKDFDASYQGTGSYVFGSHTATWLVAALLCAATVSSYAAYSGDWTRHISPKKYSDRRIILTLFLGGTFGMGACFLWGAFTSAAAFNNGAAGADTPFVFGIVDIVPLWYIPGLVYLGLASGTTQAVINTYGTGLDTSAIIPRFNRVQATLLACGMATALVYIGHFYNTVESGMAVYLQLLVCFSIPWVIIAVYGHIRRRGYYEVDDLQVFNRGQRGGIYWYRGGWNPPKLGLWLIAAATGMLFSVNDAYAGVLAPLMGGIDGALVASALVALLGCPLVQRLWPDPAAVYGPPAPPQDANETPNEDKAPKEVAVSIESH</sequence>
<dbReference type="EMBL" id="CP009112">
    <property type="protein sequence ID" value="ANS31938.1"/>
    <property type="molecule type" value="Genomic_DNA"/>
</dbReference>
<gene>
    <name evidence="10" type="ORF">R1CP_36660</name>
</gene>
<dbReference type="InterPro" id="IPR001248">
    <property type="entry name" value="Pur-cyt_permease"/>
</dbReference>